<dbReference type="PANTHER" id="PTHR28080:SF1">
    <property type="entry name" value="PEROXISOMAL BIOGENESIS FACTOR 3"/>
    <property type="match status" value="1"/>
</dbReference>
<dbReference type="GO" id="GO:0030674">
    <property type="term" value="F:protein-macromolecule adaptor activity"/>
    <property type="evidence" value="ECO:0007669"/>
    <property type="project" value="TreeGrafter"/>
</dbReference>
<dbReference type="GO" id="GO:0045046">
    <property type="term" value="P:protein import into peroxisome membrane"/>
    <property type="evidence" value="ECO:0007669"/>
    <property type="project" value="TreeGrafter"/>
</dbReference>
<comment type="caution">
    <text evidence="3">The sequence shown here is derived from an EMBL/GenBank/DDBJ whole genome shotgun (WGS) entry which is preliminary data.</text>
</comment>
<keyword evidence="1" id="KW-0175">Coiled coil</keyword>
<evidence type="ECO:0000256" key="1">
    <source>
        <dbReference type="SAM" id="Coils"/>
    </source>
</evidence>
<feature type="coiled-coil region" evidence="1">
    <location>
        <begin position="26"/>
        <end position="60"/>
    </location>
</feature>
<feature type="compositionally biased region" description="Low complexity" evidence="2">
    <location>
        <begin position="223"/>
        <end position="234"/>
    </location>
</feature>
<dbReference type="PANTHER" id="PTHR28080">
    <property type="entry name" value="PEROXISOMAL BIOGENESIS FACTOR 3"/>
    <property type="match status" value="1"/>
</dbReference>
<evidence type="ECO:0000313" key="4">
    <source>
        <dbReference type="Proteomes" id="UP000467700"/>
    </source>
</evidence>
<evidence type="ECO:0008006" key="5">
    <source>
        <dbReference type="Google" id="ProtNLM"/>
    </source>
</evidence>
<proteinExistence type="predicted"/>
<dbReference type="EMBL" id="CACVBS010000039">
    <property type="protein sequence ID" value="CAA7263389.1"/>
    <property type="molecule type" value="Genomic_DNA"/>
</dbReference>
<accession>A0A8S0XIC3</accession>
<feature type="region of interest" description="Disordered" evidence="2">
    <location>
        <begin position="110"/>
        <end position="133"/>
    </location>
</feature>
<dbReference type="OrthoDB" id="45930at2759"/>
<feature type="compositionally biased region" description="Polar residues" evidence="2">
    <location>
        <begin position="166"/>
        <end position="175"/>
    </location>
</feature>
<dbReference type="AlphaFoldDB" id="A0A8S0XIC3"/>
<organism evidence="3 4">
    <name type="scientific">Cyclocybe aegerita</name>
    <name type="common">Black poplar mushroom</name>
    <name type="synonym">Agrocybe aegerita</name>
    <dbReference type="NCBI Taxonomy" id="1973307"/>
    <lineage>
        <taxon>Eukaryota</taxon>
        <taxon>Fungi</taxon>
        <taxon>Dikarya</taxon>
        <taxon>Basidiomycota</taxon>
        <taxon>Agaricomycotina</taxon>
        <taxon>Agaricomycetes</taxon>
        <taxon>Agaricomycetidae</taxon>
        <taxon>Agaricales</taxon>
        <taxon>Agaricineae</taxon>
        <taxon>Bolbitiaceae</taxon>
        <taxon>Cyclocybe</taxon>
    </lineage>
</organism>
<feature type="compositionally biased region" description="Low complexity" evidence="2">
    <location>
        <begin position="181"/>
        <end position="194"/>
    </location>
</feature>
<keyword evidence="4" id="KW-1185">Reference proteome</keyword>
<dbReference type="Pfam" id="PF04882">
    <property type="entry name" value="Peroxin-3"/>
    <property type="match status" value="1"/>
</dbReference>
<protein>
    <recommendedName>
        <fullName evidence="5">Peroxin-3</fullName>
    </recommendedName>
</protein>
<name>A0A8S0XIC3_CYCAE</name>
<evidence type="ECO:0000313" key="3">
    <source>
        <dbReference type="EMBL" id="CAA7263389.1"/>
    </source>
</evidence>
<dbReference type="Proteomes" id="UP000467700">
    <property type="component" value="Unassembled WGS sequence"/>
</dbReference>
<evidence type="ECO:0000256" key="2">
    <source>
        <dbReference type="SAM" id="MobiDB-lite"/>
    </source>
</evidence>
<reference evidence="3 4" key="1">
    <citation type="submission" date="2020-01" db="EMBL/GenBank/DDBJ databases">
        <authorList>
            <person name="Gupta K D."/>
        </authorList>
    </citation>
    <scope>NUCLEOTIDE SEQUENCE [LARGE SCALE GENOMIC DNA]</scope>
</reference>
<gene>
    <name evidence="3" type="ORF">AAE3_LOCUS5533</name>
</gene>
<sequence>MFDYFKRHKVTLLKGAGFIGGMYAARKYLRERLEEMKESMEMERAAKDSLRRRFQQSQEDTSFTILALLATLSEQILQTMDVEALTKELQVRSRARNAVLASVPILPLNPPIQVTPSSCPPSSSPEEDTRSEVDSVLLSHISDDANGASPSRLSESFTSASGSVTQSWVQSSGSGSRDLHSPAPSMSVASSAPESLDENGNSNPERTGARPEPLSESVMSNLTSATNSSAVSDSSDTRTKAELWNEVKILTFTRTLTTLYSTTLLSLLTTLQLTLLARTKYIASVIYQAQEERIREQLQEEFSVTNLLINGMGLGETGGAGAALERLLSGGSVDEEGTEEEDELEAFLKAEVVSEEVESKFLTMSWWLLHVGWKDVMERVRRGVEEVFEGVSLKTKLAAVDLHRLISDVRRRVEHEITFEGTEKRTDFLSSLLPSTPETIHLVLTQGGFTPSPLANTLYPHNMIDSSLSLDSSQISYDFVNSPALAISAHVPQPQPQVQSYVTAPPPPHAHLLDEPFASLMSETRSVLASRDFARVLEVCLDRATAVLFDGLEKNVFTPSGSIAGIGNGSGEEVRIRLAGLLPGLARWSQLALDGLPNELVDKILDLREVTCLSAIVFARFEDRFQS</sequence>
<feature type="region of interest" description="Disordered" evidence="2">
    <location>
        <begin position="166"/>
        <end position="237"/>
    </location>
</feature>
<dbReference type="GO" id="GO:0005778">
    <property type="term" value="C:peroxisomal membrane"/>
    <property type="evidence" value="ECO:0007669"/>
    <property type="project" value="InterPro"/>
</dbReference>
<dbReference type="InterPro" id="IPR006966">
    <property type="entry name" value="Peroxin-3"/>
</dbReference>